<dbReference type="NCBIfam" id="NF008113">
    <property type="entry name" value="PRK10860.1"/>
    <property type="match status" value="1"/>
</dbReference>
<proteinExistence type="inferred from homology"/>
<evidence type="ECO:0000256" key="5">
    <source>
        <dbReference type="ARBA" id="ARBA00022801"/>
    </source>
</evidence>
<comment type="cofactor">
    <cofactor evidence="8">
        <name>Zn(2+)</name>
        <dbReference type="ChEBI" id="CHEBI:29105"/>
    </cofactor>
    <text evidence="8">Binds 1 zinc ion per subunit.</text>
</comment>
<evidence type="ECO:0000256" key="7">
    <source>
        <dbReference type="ARBA" id="ARBA00048045"/>
    </source>
</evidence>
<dbReference type="InterPro" id="IPR028883">
    <property type="entry name" value="tRNA_aden_deaminase"/>
</dbReference>
<reference evidence="10 11" key="1">
    <citation type="submission" date="2017-05" db="EMBL/GenBank/DDBJ databases">
        <authorList>
            <person name="Varghese N."/>
            <person name="Submissions S."/>
        </authorList>
    </citation>
    <scope>NUCLEOTIDE SEQUENCE [LARGE SCALE GENOMIC DNA]</scope>
    <source>
        <strain evidence="10 11">CGMCC 1.7287</strain>
    </source>
</reference>
<dbReference type="PANTHER" id="PTHR11079:SF202">
    <property type="entry name" value="TRNA-SPECIFIC ADENOSINE DEAMINASE"/>
    <property type="match status" value="1"/>
</dbReference>
<dbReference type="SUPFAM" id="SSF53927">
    <property type="entry name" value="Cytidine deaminase-like"/>
    <property type="match status" value="1"/>
</dbReference>
<comment type="subunit">
    <text evidence="2 8">Homodimer.</text>
</comment>
<evidence type="ECO:0000256" key="1">
    <source>
        <dbReference type="ARBA" id="ARBA00010669"/>
    </source>
</evidence>
<feature type="binding site" evidence="8">
    <location>
        <position position="86"/>
    </location>
    <ligand>
        <name>Zn(2+)</name>
        <dbReference type="ChEBI" id="CHEBI:29105"/>
        <note>catalytic</note>
    </ligand>
</feature>
<keyword evidence="3 8" id="KW-0819">tRNA processing</keyword>
<evidence type="ECO:0000256" key="6">
    <source>
        <dbReference type="ARBA" id="ARBA00022833"/>
    </source>
</evidence>
<dbReference type="InterPro" id="IPR016193">
    <property type="entry name" value="Cytidine_deaminase-like"/>
</dbReference>
<name>A0ABY1RZV5_9GAMM</name>
<evidence type="ECO:0000313" key="11">
    <source>
        <dbReference type="Proteomes" id="UP001159257"/>
    </source>
</evidence>
<dbReference type="EMBL" id="FXWV01000006">
    <property type="protein sequence ID" value="SMR74467.1"/>
    <property type="molecule type" value="Genomic_DNA"/>
</dbReference>
<keyword evidence="5 8" id="KW-0378">Hydrolase</keyword>
<keyword evidence="11" id="KW-1185">Reference proteome</keyword>
<dbReference type="PANTHER" id="PTHR11079">
    <property type="entry name" value="CYTOSINE DEAMINASE FAMILY MEMBER"/>
    <property type="match status" value="1"/>
</dbReference>
<dbReference type="RefSeq" id="WP_239041591.1">
    <property type="nucleotide sequence ID" value="NZ_BAAAEY010000006.1"/>
</dbReference>
<protein>
    <recommendedName>
        <fullName evidence="8">tRNA-specific adenosine deaminase</fullName>
        <ecNumber evidence="8">3.5.4.33</ecNumber>
    </recommendedName>
</protein>
<keyword evidence="4 8" id="KW-0479">Metal-binding</keyword>
<accession>A0ABY1RZV5</accession>
<comment type="catalytic activity">
    <reaction evidence="7 8">
        <text>adenosine(34) in tRNA + H2O + H(+) = inosine(34) in tRNA + NH4(+)</text>
        <dbReference type="Rhea" id="RHEA:43168"/>
        <dbReference type="Rhea" id="RHEA-COMP:10373"/>
        <dbReference type="Rhea" id="RHEA-COMP:10374"/>
        <dbReference type="ChEBI" id="CHEBI:15377"/>
        <dbReference type="ChEBI" id="CHEBI:15378"/>
        <dbReference type="ChEBI" id="CHEBI:28938"/>
        <dbReference type="ChEBI" id="CHEBI:74411"/>
        <dbReference type="ChEBI" id="CHEBI:82852"/>
        <dbReference type="EC" id="3.5.4.33"/>
    </reaction>
</comment>
<comment type="function">
    <text evidence="8">Catalyzes the deamination of adenosine to inosine at the wobble position 34 of tRNA(Arg2).</text>
</comment>
<feature type="active site" description="Proton donor" evidence="8">
    <location>
        <position position="58"/>
    </location>
</feature>
<comment type="caution">
    <text evidence="10">The sequence shown here is derived from an EMBL/GenBank/DDBJ whole genome shotgun (WGS) entry which is preliminary data.</text>
</comment>
<evidence type="ECO:0000256" key="4">
    <source>
        <dbReference type="ARBA" id="ARBA00022723"/>
    </source>
</evidence>
<dbReference type="HAMAP" id="MF_00972">
    <property type="entry name" value="tRNA_aden_deaminase"/>
    <property type="match status" value="1"/>
</dbReference>
<dbReference type="Proteomes" id="UP001159257">
    <property type="component" value="Unassembled WGS sequence"/>
</dbReference>
<feature type="binding site" evidence="8">
    <location>
        <position position="89"/>
    </location>
    <ligand>
        <name>Zn(2+)</name>
        <dbReference type="ChEBI" id="CHEBI:29105"/>
        <note>catalytic</note>
    </ligand>
</feature>
<dbReference type="PROSITE" id="PS00903">
    <property type="entry name" value="CYT_DCMP_DEAMINASES_1"/>
    <property type="match status" value="1"/>
</dbReference>
<evidence type="ECO:0000256" key="2">
    <source>
        <dbReference type="ARBA" id="ARBA00011738"/>
    </source>
</evidence>
<dbReference type="CDD" id="cd01285">
    <property type="entry name" value="nucleoside_deaminase"/>
    <property type="match status" value="1"/>
</dbReference>
<dbReference type="InterPro" id="IPR016192">
    <property type="entry name" value="APOBEC/CMP_deaminase_Zn-bd"/>
</dbReference>
<dbReference type="InterPro" id="IPR002125">
    <property type="entry name" value="CMP_dCMP_dom"/>
</dbReference>
<dbReference type="Pfam" id="PF00383">
    <property type="entry name" value="dCMP_cyt_deam_1"/>
    <property type="match status" value="1"/>
</dbReference>
<keyword evidence="6 8" id="KW-0862">Zinc</keyword>
<evidence type="ECO:0000256" key="8">
    <source>
        <dbReference type="HAMAP-Rule" id="MF_00972"/>
    </source>
</evidence>
<comment type="similarity">
    <text evidence="1">Belongs to the cytidine and deoxycytidylate deaminase family. ADAT2 subfamily.</text>
</comment>
<dbReference type="PROSITE" id="PS51747">
    <property type="entry name" value="CYT_DCMP_DEAMINASES_2"/>
    <property type="match status" value="1"/>
</dbReference>
<evidence type="ECO:0000259" key="9">
    <source>
        <dbReference type="PROSITE" id="PS51747"/>
    </source>
</evidence>
<organism evidence="10 11">
    <name type="scientific">Marinobacterium sediminicola</name>
    <dbReference type="NCBI Taxonomy" id="518898"/>
    <lineage>
        <taxon>Bacteria</taxon>
        <taxon>Pseudomonadati</taxon>
        <taxon>Pseudomonadota</taxon>
        <taxon>Gammaproteobacteria</taxon>
        <taxon>Oceanospirillales</taxon>
        <taxon>Oceanospirillaceae</taxon>
        <taxon>Marinobacterium</taxon>
    </lineage>
</organism>
<dbReference type="EC" id="3.5.4.33" evidence="8"/>
<evidence type="ECO:0000313" key="10">
    <source>
        <dbReference type="EMBL" id="SMR74467.1"/>
    </source>
</evidence>
<sequence length="168" mass="18549">MDQEQLDRFYMQQALRLAEKAAQLGEVPVGALLVMDGEVIGEGWNRPISGHDPTAHAEIMALREAAARVGNYRLVGATLYVTIEPCTMCAGALVHARVARVVFGTTEPKAGAVVSNQQLFDQPWVNHRPEHEGGVLEGACASVISEFFRLRRDEQKRQKRLRREAAGD</sequence>
<dbReference type="Gene3D" id="3.40.140.10">
    <property type="entry name" value="Cytidine Deaminase, domain 2"/>
    <property type="match status" value="1"/>
</dbReference>
<feature type="domain" description="CMP/dCMP-type deaminase" evidence="9">
    <location>
        <begin position="5"/>
        <end position="114"/>
    </location>
</feature>
<feature type="binding site" evidence="8">
    <location>
        <position position="56"/>
    </location>
    <ligand>
        <name>Zn(2+)</name>
        <dbReference type="ChEBI" id="CHEBI:29105"/>
        <note>catalytic</note>
    </ligand>
</feature>
<evidence type="ECO:0000256" key="3">
    <source>
        <dbReference type="ARBA" id="ARBA00022694"/>
    </source>
</evidence>
<gene>
    <name evidence="8" type="primary">tadA</name>
    <name evidence="10" type="ORF">SAMN04487964_106113</name>
</gene>